<comment type="caution">
    <text evidence="2">The sequence shown here is derived from an EMBL/GenBank/DDBJ whole genome shotgun (WGS) entry which is preliminary data.</text>
</comment>
<protein>
    <recommendedName>
        <fullName evidence="1">DUF6484 domain-containing protein</fullName>
    </recommendedName>
</protein>
<organism evidence="2 3">
    <name type="scientific">Billgrantia campisalis</name>
    <dbReference type="NCBI Taxonomy" id="74661"/>
    <lineage>
        <taxon>Bacteria</taxon>
        <taxon>Pseudomonadati</taxon>
        <taxon>Pseudomonadota</taxon>
        <taxon>Gammaproteobacteria</taxon>
        <taxon>Oceanospirillales</taxon>
        <taxon>Halomonadaceae</taxon>
        <taxon>Billgrantia</taxon>
    </lineage>
</organism>
<keyword evidence="3" id="KW-1185">Reference proteome</keyword>
<proteinExistence type="predicted"/>
<evidence type="ECO:0000313" key="2">
    <source>
        <dbReference type="EMBL" id="MCG6657501.1"/>
    </source>
</evidence>
<dbReference type="Proteomes" id="UP000814385">
    <property type="component" value="Unassembled WGS sequence"/>
</dbReference>
<dbReference type="Pfam" id="PF20093">
    <property type="entry name" value="DUF6484"/>
    <property type="match status" value="1"/>
</dbReference>
<reference evidence="2 3" key="1">
    <citation type="submission" date="2020-05" db="EMBL/GenBank/DDBJ databases">
        <title>Comparative genomic analysis of denitrifying bacteria from Halomonas genus.</title>
        <authorList>
            <person name="Wang L."/>
            <person name="Shao Z."/>
        </authorList>
    </citation>
    <scope>NUCLEOTIDE SEQUENCE [LARGE SCALE GENOMIC DNA]</scope>
    <source>
        <strain evidence="2 3">A4</strain>
    </source>
</reference>
<dbReference type="EMBL" id="JABFUC010000004">
    <property type="protein sequence ID" value="MCG6657501.1"/>
    <property type="molecule type" value="Genomic_DNA"/>
</dbReference>
<accession>A0ABS9P6U2</accession>
<evidence type="ECO:0000313" key="3">
    <source>
        <dbReference type="Proteomes" id="UP000814385"/>
    </source>
</evidence>
<feature type="domain" description="DUF6484" evidence="1">
    <location>
        <begin position="26"/>
        <end position="91"/>
    </location>
</feature>
<gene>
    <name evidence="2" type="ORF">HOP52_06940</name>
</gene>
<evidence type="ECO:0000259" key="1">
    <source>
        <dbReference type="Pfam" id="PF20093"/>
    </source>
</evidence>
<dbReference type="InterPro" id="IPR045506">
    <property type="entry name" value="DUF6484"/>
</dbReference>
<sequence length="163" mass="17375">MADDLADVVLQQHPPVRQERIDGVVIGVLVDFDEGGHPRVALPEGLLSGGEAGAAWRARTVAALGREDIGCELALMFESGDPARPLILGRMHRPLGSPGVAPAMIAERDGERLELRADREIVLRCGRASITLTRAGKILLRGAYLLSRSSGVNRIKGGSVQIN</sequence>
<dbReference type="RefSeq" id="WP_238976636.1">
    <property type="nucleotide sequence ID" value="NZ_JABFUC010000004.1"/>
</dbReference>
<name>A0ABS9P6U2_9GAMM</name>